<evidence type="ECO:0000313" key="2">
    <source>
        <dbReference type="EMBL" id="KAJ1113792.1"/>
    </source>
</evidence>
<feature type="compositionally biased region" description="Low complexity" evidence="1">
    <location>
        <begin position="78"/>
        <end position="99"/>
    </location>
</feature>
<gene>
    <name evidence="2" type="ORF">NDU88_002034</name>
</gene>
<feature type="compositionally biased region" description="Polar residues" evidence="1">
    <location>
        <begin position="109"/>
        <end position="128"/>
    </location>
</feature>
<organism evidence="2 3">
    <name type="scientific">Pleurodeles waltl</name>
    <name type="common">Iberian ribbed newt</name>
    <dbReference type="NCBI Taxonomy" id="8319"/>
    <lineage>
        <taxon>Eukaryota</taxon>
        <taxon>Metazoa</taxon>
        <taxon>Chordata</taxon>
        <taxon>Craniata</taxon>
        <taxon>Vertebrata</taxon>
        <taxon>Euteleostomi</taxon>
        <taxon>Amphibia</taxon>
        <taxon>Batrachia</taxon>
        <taxon>Caudata</taxon>
        <taxon>Salamandroidea</taxon>
        <taxon>Salamandridae</taxon>
        <taxon>Pleurodelinae</taxon>
        <taxon>Pleurodeles</taxon>
    </lineage>
</organism>
<feature type="region of interest" description="Disordered" evidence="1">
    <location>
        <begin position="76"/>
        <end position="181"/>
    </location>
</feature>
<feature type="compositionally biased region" description="Basic residues" evidence="1">
    <location>
        <begin position="154"/>
        <end position="163"/>
    </location>
</feature>
<dbReference type="EMBL" id="JANPWB010000012">
    <property type="protein sequence ID" value="KAJ1113792.1"/>
    <property type="molecule type" value="Genomic_DNA"/>
</dbReference>
<comment type="caution">
    <text evidence="2">The sequence shown here is derived from an EMBL/GenBank/DDBJ whole genome shotgun (WGS) entry which is preliminary data.</text>
</comment>
<name>A0AAV7NGV1_PLEWA</name>
<proteinExistence type="predicted"/>
<reference evidence="2" key="1">
    <citation type="journal article" date="2022" name="bioRxiv">
        <title>Sequencing and chromosome-scale assembly of the giantPleurodeles waltlgenome.</title>
        <authorList>
            <person name="Brown T."/>
            <person name="Elewa A."/>
            <person name="Iarovenko S."/>
            <person name="Subramanian E."/>
            <person name="Araus A.J."/>
            <person name="Petzold A."/>
            <person name="Susuki M."/>
            <person name="Suzuki K.-i.T."/>
            <person name="Hayashi T."/>
            <person name="Toyoda A."/>
            <person name="Oliveira C."/>
            <person name="Osipova E."/>
            <person name="Leigh N.D."/>
            <person name="Simon A."/>
            <person name="Yun M.H."/>
        </authorList>
    </citation>
    <scope>NUCLEOTIDE SEQUENCE</scope>
    <source>
        <strain evidence="2">20211129_DDA</strain>
        <tissue evidence="2">Liver</tissue>
    </source>
</reference>
<evidence type="ECO:0000256" key="1">
    <source>
        <dbReference type="SAM" id="MobiDB-lite"/>
    </source>
</evidence>
<dbReference type="Proteomes" id="UP001066276">
    <property type="component" value="Chromosome 8"/>
</dbReference>
<sequence length="288" mass="31776">MTDWVPFEEEEYGHYGEDGQFLGDGLSEAINALVQQSVSRALEVSVPRQISQALVVALKPFMQQLEAFANNQSLVPLPEGNSAEGSSSPPSTSKDAPSSWPHDGGMAALQQTSASDHQYCSAPSTSSVFPRRVQASSDSDPSDSESSHSGSPLHKCKKSKKSLSSKDHLDPVPPSNPFQFNPEDIVHPRSADWAPAQVVVEYLHGKLHRSFDKEVRYRLRAECPRPELPDKVAETPEIDASMLTFLKKFTKKTKKGIDRAWHSCQGKWRFYCPPHLGRVDSESDMSVG</sequence>
<accession>A0AAV7NGV1</accession>
<keyword evidence="3" id="KW-1185">Reference proteome</keyword>
<dbReference type="AlphaFoldDB" id="A0AAV7NGV1"/>
<protein>
    <submittedName>
        <fullName evidence="2">Uncharacterized protein</fullName>
    </submittedName>
</protein>
<evidence type="ECO:0000313" key="3">
    <source>
        <dbReference type="Proteomes" id="UP001066276"/>
    </source>
</evidence>